<protein>
    <recommendedName>
        <fullName evidence="6">Diadenylate cyclase</fullName>
        <shortName evidence="6">DAC</shortName>
        <ecNumber evidence="6">2.7.7.85</ecNumber>
    </recommendedName>
    <alternativeName>
        <fullName evidence="6">Cyclic-di-AMP synthase</fullName>
        <shortName evidence="6">c-di-AMP synthase</shortName>
    </alternativeName>
</protein>
<evidence type="ECO:0000256" key="3">
    <source>
        <dbReference type="ARBA" id="ARBA00022695"/>
    </source>
</evidence>
<dbReference type="OrthoDB" id="9807385at2"/>
<dbReference type="InterPro" id="IPR036888">
    <property type="entry name" value="DNA_integrity_DisA_N_sf"/>
</dbReference>
<dbReference type="PANTHER" id="PTHR34185:SF2">
    <property type="entry name" value="CYCLIC DI-AMP SYNTHASE CDAS"/>
    <property type="match status" value="1"/>
</dbReference>
<evidence type="ECO:0000256" key="5">
    <source>
        <dbReference type="ARBA" id="ARBA00022840"/>
    </source>
</evidence>
<dbReference type="GO" id="GO:0005524">
    <property type="term" value="F:ATP binding"/>
    <property type="evidence" value="ECO:0007669"/>
    <property type="project" value="UniProtKB-UniRule"/>
</dbReference>
<dbReference type="GO" id="GO:0106408">
    <property type="term" value="F:diadenylate cyclase activity"/>
    <property type="evidence" value="ECO:0007669"/>
    <property type="project" value="UniProtKB-EC"/>
</dbReference>
<dbReference type="PATRIC" id="fig|263475.3.peg.976"/>
<comment type="function">
    <text evidence="6">Catalyzes the condensation of 2 ATP molecules into cyclic di-AMP (c-di-AMP), a second messenger used to regulate differing processes in different bacteria.</text>
</comment>
<proteinExistence type="inferred from homology"/>
<dbReference type="SUPFAM" id="SSF143597">
    <property type="entry name" value="YojJ-like"/>
    <property type="match status" value="1"/>
</dbReference>
<dbReference type="PROSITE" id="PS51794">
    <property type="entry name" value="DAC"/>
    <property type="match status" value="1"/>
</dbReference>
<dbReference type="InterPro" id="IPR019457">
    <property type="entry name" value="CdaS_N"/>
</dbReference>
<keyword evidence="9" id="KW-1185">Reference proteome</keyword>
<dbReference type="PANTHER" id="PTHR34185">
    <property type="entry name" value="DIADENYLATE CYCLASE"/>
    <property type="match status" value="1"/>
</dbReference>
<dbReference type="InterPro" id="IPR003390">
    <property type="entry name" value="DNA_integrity_scan_DisA_N"/>
</dbReference>
<comment type="catalytic activity">
    <reaction evidence="1 6">
        <text>2 ATP = 3',3'-c-di-AMP + 2 diphosphate</text>
        <dbReference type="Rhea" id="RHEA:35655"/>
        <dbReference type="ChEBI" id="CHEBI:30616"/>
        <dbReference type="ChEBI" id="CHEBI:33019"/>
        <dbReference type="ChEBI" id="CHEBI:71500"/>
        <dbReference type="EC" id="2.7.7.85"/>
    </reaction>
</comment>
<evidence type="ECO:0000313" key="9">
    <source>
        <dbReference type="Proteomes" id="UP000036867"/>
    </source>
</evidence>
<dbReference type="EC" id="2.7.7.85" evidence="6"/>
<evidence type="ECO:0000256" key="2">
    <source>
        <dbReference type="ARBA" id="ARBA00022679"/>
    </source>
</evidence>
<evidence type="ECO:0000256" key="6">
    <source>
        <dbReference type="HAMAP-Rule" id="MF_00838"/>
    </source>
</evidence>
<gene>
    <name evidence="6" type="primary">dacB</name>
    <name evidence="8" type="ORF">AMD00_03065</name>
</gene>
<evidence type="ECO:0000313" key="8">
    <source>
        <dbReference type="EMBL" id="KOO51471.1"/>
    </source>
</evidence>
<keyword evidence="6" id="KW-1133">Transmembrane helix</keyword>
<evidence type="ECO:0000259" key="7">
    <source>
        <dbReference type="PROSITE" id="PS51794"/>
    </source>
</evidence>
<keyword evidence="6" id="KW-0472">Membrane</keyword>
<reference evidence="9" key="1">
    <citation type="submission" date="2015-08" db="EMBL/GenBank/DDBJ databases">
        <title>Fjat-10028 dsm 16317.</title>
        <authorList>
            <person name="Liu B."/>
            <person name="Wang J."/>
            <person name="Zhu Y."/>
            <person name="Liu G."/>
            <person name="Chen Q."/>
            <person name="Chen Z."/>
            <person name="Lan J."/>
            <person name="Che J."/>
            <person name="Ge C."/>
            <person name="Shi H."/>
            <person name="Pan Z."/>
            <person name="Liu X."/>
        </authorList>
    </citation>
    <scope>NUCLEOTIDE SEQUENCE [LARGE SCALE GENOMIC DNA]</scope>
    <source>
        <strain evidence="9">DSM 16317</strain>
    </source>
</reference>
<keyword evidence="5 6" id="KW-0067">ATP-binding</keyword>
<sequence length="206" mass="22273">MNKPNCDVSPMKQQLSKGIQQITIELQQSLDNLGNLGNENNCLLGKLEEIKNKFIQMESVAASFYLNCYLSAFTDKYVDLAVCVKRLSDLRHGALIVVQRRDPLDSFILKGTAIGATLTPALLEAIFYPGTPLHDGAVLICGNQIVSAANVLPLTKAVISEKKLGTRHRAALGLTEQSDALVLVVSEETGRVSFALDGKLHPIATA</sequence>
<dbReference type="RefSeq" id="WP_053415612.1">
    <property type="nucleotide sequence ID" value="NZ_LILB01000001.1"/>
</dbReference>
<keyword evidence="6" id="KW-1003">Cell membrane</keyword>
<dbReference type="Pfam" id="PF02457">
    <property type="entry name" value="DAC"/>
    <property type="match status" value="1"/>
</dbReference>
<comment type="caution">
    <text evidence="8">The sequence shown here is derived from an EMBL/GenBank/DDBJ whole genome shotgun (WGS) entry which is preliminary data.</text>
</comment>
<dbReference type="InterPro" id="IPR053472">
    <property type="entry name" value="DAC_CdaS-like"/>
</dbReference>
<accession>A0A0M0LKG8</accession>
<dbReference type="GO" id="GO:0006171">
    <property type="term" value="P:cAMP biosynthetic process"/>
    <property type="evidence" value="ECO:0007669"/>
    <property type="project" value="InterPro"/>
</dbReference>
<comment type="subunit">
    <text evidence="6">Probably oligomerizes.</text>
</comment>
<evidence type="ECO:0000256" key="4">
    <source>
        <dbReference type="ARBA" id="ARBA00022741"/>
    </source>
</evidence>
<dbReference type="Pfam" id="PF10372">
    <property type="entry name" value="CdaS_N"/>
    <property type="match status" value="1"/>
</dbReference>
<dbReference type="GeneID" id="301135090"/>
<dbReference type="InterPro" id="IPR050338">
    <property type="entry name" value="DisA"/>
</dbReference>
<keyword evidence="3 6" id="KW-0548">Nucleotidyltransferase</keyword>
<dbReference type="Gene3D" id="1.10.287.770">
    <property type="entry name" value="YojJ-like"/>
    <property type="match status" value="1"/>
</dbReference>
<dbReference type="Proteomes" id="UP000036867">
    <property type="component" value="Unassembled WGS sequence"/>
</dbReference>
<organism evidence="8 9">
    <name type="scientific">Viridibacillus arvi</name>
    <dbReference type="NCBI Taxonomy" id="263475"/>
    <lineage>
        <taxon>Bacteria</taxon>
        <taxon>Bacillati</taxon>
        <taxon>Bacillota</taxon>
        <taxon>Bacilli</taxon>
        <taxon>Bacillales</taxon>
        <taxon>Caryophanaceae</taxon>
        <taxon>Viridibacillus</taxon>
    </lineage>
</organism>
<dbReference type="InterPro" id="IPR034693">
    <property type="entry name" value="CdaS"/>
</dbReference>
<dbReference type="Gene3D" id="3.40.1700.10">
    <property type="entry name" value="DNA integrity scanning protein, DisA, N-terminal domain"/>
    <property type="match status" value="1"/>
</dbReference>
<dbReference type="HAMAP" id="MF_00838">
    <property type="entry name" value="DacB"/>
    <property type="match status" value="1"/>
</dbReference>
<keyword evidence="6" id="KW-0812">Transmembrane</keyword>
<dbReference type="STRING" id="263475.AMD00_03065"/>
<feature type="domain" description="DAC" evidence="7">
    <location>
        <begin position="47"/>
        <end position="206"/>
    </location>
</feature>
<dbReference type="NCBIfam" id="NF038328">
    <property type="entry name" value="c-di-AMP_CdaS"/>
    <property type="match status" value="1"/>
</dbReference>
<keyword evidence="4 6" id="KW-0547">Nucleotide-binding</keyword>
<dbReference type="AlphaFoldDB" id="A0A0M0LKG8"/>
<comment type="similarity">
    <text evidence="6">Belongs to the adenylate cyclase family. DacB/CdaS subfamily.</text>
</comment>
<name>A0A0M0LKG8_9BACL</name>
<evidence type="ECO:0000256" key="1">
    <source>
        <dbReference type="ARBA" id="ARBA00000877"/>
    </source>
</evidence>
<dbReference type="EMBL" id="LILB01000001">
    <property type="protein sequence ID" value="KOO51471.1"/>
    <property type="molecule type" value="Genomic_DNA"/>
</dbReference>
<keyword evidence="2 6" id="KW-0808">Transferase</keyword>
<dbReference type="GO" id="GO:0004016">
    <property type="term" value="F:adenylate cyclase activity"/>
    <property type="evidence" value="ECO:0007669"/>
    <property type="project" value="UniProtKB-UniRule"/>
</dbReference>